<comment type="similarity">
    <text evidence="1">Belongs to the Gfa family.</text>
</comment>
<evidence type="ECO:0000256" key="2">
    <source>
        <dbReference type="ARBA" id="ARBA00022723"/>
    </source>
</evidence>
<dbReference type="InterPro" id="IPR011057">
    <property type="entry name" value="Mss4-like_sf"/>
</dbReference>
<evidence type="ECO:0000259" key="4">
    <source>
        <dbReference type="PROSITE" id="PS51891"/>
    </source>
</evidence>
<accession>A0A022W4R8</accession>
<name>A0A022W4R8_TRIRU</name>
<sequence>MPFTAEDFNKAMAPSTDERTTYKGNCHCGNIRFIINNIAPLEKGKAVRCNCSSCIKHGYLLIYPRIEDVVFTHGSMDSMSEYRCATMSRPHKFCGNCGTPVMIQLEHGDTPHLRENIAVNIRTLEDVDEVLDKIQFLEFDGKHEIGEEYTLPPV</sequence>
<gene>
    <name evidence="5" type="ORF">H103_03772</name>
</gene>
<dbReference type="GO" id="GO:0046872">
    <property type="term" value="F:metal ion binding"/>
    <property type="evidence" value="ECO:0007669"/>
    <property type="project" value="UniProtKB-KW"/>
</dbReference>
<dbReference type="HOGENOM" id="CLU_055491_7_0_1"/>
<dbReference type="Gene3D" id="2.170.150.70">
    <property type="match status" value="1"/>
</dbReference>
<proteinExistence type="inferred from homology"/>
<dbReference type="Proteomes" id="UP000023758">
    <property type="component" value="Unassembled WGS sequence"/>
</dbReference>
<dbReference type="PROSITE" id="PS51891">
    <property type="entry name" value="CENP_V_GFA"/>
    <property type="match status" value="1"/>
</dbReference>
<dbReference type="AlphaFoldDB" id="A0A022W4R8"/>
<keyword evidence="3" id="KW-0862">Zinc</keyword>
<feature type="domain" description="CENP-V/GFA" evidence="4">
    <location>
        <begin position="22"/>
        <end position="140"/>
    </location>
</feature>
<dbReference type="PANTHER" id="PTHR28620:SF1">
    <property type="entry name" value="CENP-V_GFA DOMAIN-CONTAINING PROTEIN"/>
    <property type="match status" value="1"/>
</dbReference>
<evidence type="ECO:0000256" key="1">
    <source>
        <dbReference type="ARBA" id="ARBA00005495"/>
    </source>
</evidence>
<dbReference type="InterPro" id="IPR006913">
    <property type="entry name" value="CENP-V/GFA"/>
</dbReference>
<dbReference type="Pfam" id="PF04828">
    <property type="entry name" value="GFA"/>
    <property type="match status" value="1"/>
</dbReference>
<dbReference type="EMBL" id="KK207830">
    <property type="protein sequence ID" value="EZF53078.1"/>
    <property type="molecule type" value="Genomic_DNA"/>
</dbReference>
<keyword evidence="2" id="KW-0479">Metal-binding</keyword>
<organism evidence="5">
    <name type="scientific">Trichophyton rubrum CBS 288.86</name>
    <dbReference type="NCBI Taxonomy" id="1215330"/>
    <lineage>
        <taxon>Eukaryota</taxon>
        <taxon>Fungi</taxon>
        <taxon>Dikarya</taxon>
        <taxon>Ascomycota</taxon>
        <taxon>Pezizomycotina</taxon>
        <taxon>Eurotiomycetes</taxon>
        <taxon>Eurotiomycetidae</taxon>
        <taxon>Onygenales</taxon>
        <taxon>Arthrodermataceae</taxon>
        <taxon>Trichophyton</taxon>
    </lineage>
</organism>
<evidence type="ECO:0000313" key="5">
    <source>
        <dbReference type="EMBL" id="EZF53078.1"/>
    </source>
</evidence>
<protein>
    <recommendedName>
        <fullName evidence="4">CENP-V/GFA domain-containing protein</fullName>
    </recommendedName>
</protein>
<dbReference type="PANTHER" id="PTHR28620">
    <property type="entry name" value="CENTROMERE PROTEIN V"/>
    <property type="match status" value="1"/>
</dbReference>
<dbReference type="SUPFAM" id="SSF51316">
    <property type="entry name" value="Mss4-like"/>
    <property type="match status" value="1"/>
</dbReference>
<dbReference type="InterPro" id="IPR052355">
    <property type="entry name" value="CENP-V-like"/>
</dbReference>
<reference evidence="5" key="1">
    <citation type="submission" date="2014-02" db="EMBL/GenBank/DDBJ databases">
        <title>The Genome Sequence of Trichophyton rubrum (morphotype fischeri) CBS 288.86.</title>
        <authorList>
            <consortium name="The Broad Institute Genomics Platform"/>
            <person name="Cuomo C.A."/>
            <person name="White T.C."/>
            <person name="Graser Y."/>
            <person name="Martinez-Rossi N."/>
            <person name="Heitman J."/>
            <person name="Young S.K."/>
            <person name="Zeng Q."/>
            <person name="Gargeya S."/>
            <person name="Abouelleil A."/>
            <person name="Alvarado L."/>
            <person name="Chapman S.B."/>
            <person name="Gainer-Dewar J."/>
            <person name="Goldberg J."/>
            <person name="Griggs A."/>
            <person name="Gujja S."/>
            <person name="Hansen M."/>
            <person name="Howarth C."/>
            <person name="Imamovic A."/>
            <person name="Larimer J."/>
            <person name="Martinez D."/>
            <person name="Murphy C."/>
            <person name="Pearson M.D."/>
            <person name="Persinoti G."/>
            <person name="Poon T."/>
            <person name="Priest M."/>
            <person name="Roberts A.D."/>
            <person name="Saif S."/>
            <person name="Shea T.D."/>
            <person name="Sykes S.N."/>
            <person name="Wortman J."/>
            <person name="Nusbaum C."/>
            <person name="Birren B."/>
        </authorList>
    </citation>
    <scope>NUCLEOTIDE SEQUENCE [LARGE SCALE GENOMIC DNA]</scope>
    <source>
        <strain evidence="5">CBS 288.86</strain>
    </source>
</reference>
<evidence type="ECO:0000256" key="3">
    <source>
        <dbReference type="ARBA" id="ARBA00022833"/>
    </source>
</evidence>
<dbReference type="OrthoDB" id="2993351at2759"/>
<dbReference type="GO" id="GO:0016846">
    <property type="term" value="F:carbon-sulfur lyase activity"/>
    <property type="evidence" value="ECO:0007669"/>
    <property type="project" value="InterPro"/>
</dbReference>